<dbReference type="Proteomes" id="UP001500326">
    <property type="component" value="Unassembled WGS sequence"/>
</dbReference>
<gene>
    <name evidence="1" type="ORF">GCM10009777_39380</name>
</gene>
<name>A0ABN2T624_9MICO</name>
<comment type="caution">
    <text evidence="1">The sequence shown here is derived from an EMBL/GenBank/DDBJ whole genome shotgun (WGS) entry which is preliminary data.</text>
</comment>
<sequence length="84" mass="9320">MAERGTRSEEQGYFRDALLAWRGWGVERPIVPVYYEGRRDAVFYGLDADDEPIVMDGMTIEDSVSVSTGRGIEGVGPDVAIRLP</sequence>
<organism evidence="1 2">
    <name type="scientific">Microbacterium pumilum</name>
    <dbReference type="NCBI Taxonomy" id="344165"/>
    <lineage>
        <taxon>Bacteria</taxon>
        <taxon>Bacillati</taxon>
        <taxon>Actinomycetota</taxon>
        <taxon>Actinomycetes</taxon>
        <taxon>Micrococcales</taxon>
        <taxon>Microbacteriaceae</taxon>
        <taxon>Microbacterium</taxon>
    </lineage>
</organism>
<accession>A0ABN2T624</accession>
<dbReference type="EMBL" id="BAAAOH010000001">
    <property type="protein sequence ID" value="GAA1998217.1"/>
    <property type="molecule type" value="Genomic_DNA"/>
</dbReference>
<keyword evidence="2" id="KW-1185">Reference proteome</keyword>
<protein>
    <submittedName>
        <fullName evidence="1">Uncharacterized protein</fullName>
    </submittedName>
</protein>
<evidence type="ECO:0000313" key="1">
    <source>
        <dbReference type="EMBL" id="GAA1998217.1"/>
    </source>
</evidence>
<reference evidence="1 2" key="1">
    <citation type="journal article" date="2019" name="Int. J. Syst. Evol. Microbiol.">
        <title>The Global Catalogue of Microorganisms (GCM) 10K type strain sequencing project: providing services to taxonomists for standard genome sequencing and annotation.</title>
        <authorList>
            <consortium name="The Broad Institute Genomics Platform"/>
            <consortium name="The Broad Institute Genome Sequencing Center for Infectious Disease"/>
            <person name="Wu L."/>
            <person name="Ma J."/>
        </authorList>
    </citation>
    <scope>NUCLEOTIDE SEQUENCE [LARGE SCALE GENOMIC DNA]</scope>
    <source>
        <strain evidence="1 2">JCM 14902</strain>
    </source>
</reference>
<proteinExistence type="predicted"/>
<evidence type="ECO:0000313" key="2">
    <source>
        <dbReference type="Proteomes" id="UP001500326"/>
    </source>
</evidence>